<reference evidence="1" key="2">
    <citation type="submission" date="2020-05" db="EMBL/GenBank/DDBJ databases">
        <authorList>
            <person name="Kim H.-S."/>
            <person name="Proctor R.H."/>
            <person name="Brown D.W."/>
        </authorList>
    </citation>
    <scope>NUCLEOTIDE SEQUENCE</scope>
    <source>
        <strain evidence="1">NRRL 22465</strain>
    </source>
</reference>
<keyword evidence="2" id="KW-1185">Reference proteome</keyword>
<reference evidence="1" key="1">
    <citation type="journal article" date="2020" name="BMC Genomics">
        <title>Correction to: Identification and distribution of gene clusters required for synthesis of sphingolipid metabolism inhibitors in diverse species of the filamentous fungus Fusarium.</title>
        <authorList>
            <person name="Kim H.S."/>
            <person name="Lohmar J.M."/>
            <person name="Busman M."/>
            <person name="Brown D.W."/>
            <person name="Naumann T.A."/>
            <person name="Divon H.H."/>
            <person name="Lysoe E."/>
            <person name="Uhlig S."/>
            <person name="Proctor R.H."/>
        </authorList>
    </citation>
    <scope>NUCLEOTIDE SEQUENCE</scope>
    <source>
        <strain evidence="1">NRRL 22465</strain>
    </source>
</reference>
<protein>
    <submittedName>
        <fullName evidence="1">Uncharacterized protein</fullName>
    </submittedName>
</protein>
<gene>
    <name evidence="1" type="ORF">FZEAL_1286</name>
</gene>
<comment type="caution">
    <text evidence="1">The sequence shown here is derived from an EMBL/GenBank/DDBJ whole genome shotgun (WGS) entry which is preliminary data.</text>
</comment>
<organism evidence="1 2">
    <name type="scientific">Fusarium zealandicum</name>
    <dbReference type="NCBI Taxonomy" id="1053134"/>
    <lineage>
        <taxon>Eukaryota</taxon>
        <taxon>Fungi</taxon>
        <taxon>Dikarya</taxon>
        <taxon>Ascomycota</taxon>
        <taxon>Pezizomycotina</taxon>
        <taxon>Sordariomycetes</taxon>
        <taxon>Hypocreomycetidae</taxon>
        <taxon>Hypocreales</taxon>
        <taxon>Nectriaceae</taxon>
        <taxon>Fusarium</taxon>
        <taxon>Fusarium staphyleae species complex</taxon>
    </lineage>
</organism>
<name>A0A8H4UT24_9HYPO</name>
<accession>A0A8H4UT24</accession>
<dbReference type="EMBL" id="JABEYC010000072">
    <property type="protein sequence ID" value="KAF4983248.1"/>
    <property type="molecule type" value="Genomic_DNA"/>
</dbReference>
<dbReference type="Proteomes" id="UP000635477">
    <property type="component" value="Unassembled WGS sequence"/>
</dbReference>
<proteinExistence type="predicted"/>
<sequence length="94" mass="10342">MADETLTRKVSDDRRASAGVGGHAYYVVEKVSKPYSQVKCSQEAGKRYSMFQQAEEGDALDDLIRQTRITQAIPRFPCGLISQDSEKAGSLLGE</sequence>
<evidence type="ECO:0000313" key="1">
    <source>
        <dbReference type="EMBL" id="KAF4983248.1"/>
    </source>
</evidence>
<evidence type="ECO:0000313" key="2">
    <source>
        <dbReference type="Proteomes" id="UP000635477"/>
    </source>
</evidence>
<dbReference type="AlphaFoldDB" id="A0A8H4UT24"/>